<dbReference type="SUPFAM" id="SSF51445">
    <property type="entry name" value="(Trans)glycosidases"/>
    <property type="match status" value="1"/>
</dbReference>
<dbReference type="InterPro" id="IPR031728">
    <property type="entry name" value="GlcAase_C"/>
</dbReference>
<reference evidence="4" key="1">
    <citation type="journal article" date="2014" name="Proc. Natl. Acad. Sci. U.S.A.">
        <title>Extensive sampling of basidiomycete genomes demonstrates inadequacy of the white-rot/brown-rot paradigm for wood decay fungi.</title>
        <authorList>
            <person name="Riley R."/>
            <person name="Salamov A.A."/>
            <person name="Brown D.W."/>
            <person name="Nagy L.G."/>
            <person name="Floudas D."/>
            <person name="Held B.W."/>
            <person name="Levasseur A."/>
            <person name="Lombard V."/>
            <person name="Morin E."/>
            <person name="Otillar R."/>
            <person name="Lindquist E.A."/>
            <person name="Sun H."/>
            <person name="LaButti K.M."/>
            <person name="Schmutz J."/>
            <person name="Jabbour D."/>
            <person name="Luo H."/>
            <person name="Baker S.E."/>
            <person name="Pisabarro A.G."/>
            <person name="Walton J.D."/>
            <person name="Blanchette R.A."/>
            <person name="Henrissat B."/>
            <person name="Martin F."/>
            <person name="Cullen D."/>
            <person name="Hibbett D.S."/>
            <person name="Grigoriev I.V."/>
        </authorList>
    </citation>
    <scope>NUCLEOTIDE SEQUENCE [LARGE SCALE GENOMIC DNA]</scope>
    <source>
        <strain evidence="4">MUCL 33604</strain>
    </source>
</reference>
<dbReference type="PANTHER" id="PTHR36183:SF2">
    <property type="entry name" value="BETA-GLUCURONIDASE C-TERMINAL DOMAIN-CONTAINING PROTEIN"/>
    <property type="match status" value="1"/>
</dbReference>
<protein>
    <submittedName>
        <fullName evidence="3">Glycoside hydrolase family 79 protein</fullName>
    </submittedName>
</protein>
<dbReference type="InParanoid" id="A0A067PMJ3"/>
<feature type="region of interest" description="Disordered" evidence="1">
    <location>
        <begin position="1"/>
        <end position="113"/>
    </location>
</feature>
<proteinExistence type="predicted"/>
<dbReference type="AlphaFoldDB" id="A0A067PMJ3"/>
<gene>
    <name evidence="3" type="ORF">JAAARDRAFT_36795</name>
</gene>
<feature type="compositionally biased region" description="Polar residues" evidence="1">
    <location>
        <begin position="554"/>
        <end position="563"/>
    </location>
</feature>
<evidence type="ECO:0000259" key="2">
    <source>
        <dbReference type="Pfam" id="PF16862"/>
    </source>
</evidence>
<dbReference type="GO" id="GO:0016787">
    <property type="term" value="F:hydrolase activity"/>
    <property type="evidence" value="ECO:0007669"/>
    <property type="project" value="UniProtKB-KW"/>
</dbReference>
<dbReference type="PANTHER" id="PTHR36183">
    <property type="entry name" value="BETA-GLUCURONIDASE"/>
    <property type="match status" value="1"/>
</dbReference>
<organism evidence="3 4">
    <name type="scientific">Jaapia argillacea MUCL 33604</name>
    <dbReference type="NCBI Taxonomy" id="933084"/>
    <lineage>
        <taxon>Eukaryota</taxon>
        <taxon>Fungi</taxon>
        <taxon>Dikarya</taxon>
        <taxon>Basidiomycota</taxon>
        <taxon>Agaricomycotina</taxon>
        <taxon>Agaricomycetes</taxon>
        <taxon>Agaricomycetidae</taxon>
        <taxon>Jaapiales</taxon>
        <taxon>Jaapiaceae</taxon>
        <taxon>Jaapia</taxon>
    </lineage>
</organism>
<dbReference type="InterPro" id="IPR017853">
    <property type="entry name" value="GH"/>
</dbReference>
<dbReference type="InterPro" id="IPR052974">
    <property type="entry name" value="GH79_Enzymes"/>
</dbReference>
<feature type="region of interest" description="Disordered" evidence="1">
    <location>
        <begin position="554"/>
        <end position="574"/>
    </location>
</feature>
<feature type="compositionally biased region" description="Low complexity" evidence="1">
    <location>
        <begin position="53"/>
        <end position="68"/>
    </location>
</feature>
<dbReference type="STRING" id="933084.A0A067PMJ3"/>
<dbReference type="Pfam" id="PF16862">
    <property type="entry name" value="Glyco_hydro_79C"/>
    <property type="match status" value="1"/>
</dbReference>
<feature type="compositionally biased region" description="Low complexity" evidence="1">
    <location>
        <begin position="91"/>
        <end position="103"/>
    </location>
</feature>
<feature type="domain" description="Beta-glucuronidase C-terminal" evidence="2">
    <location>
        <begin position="413"/>
        <end position="512"/>
    </location>
</feature>
<accession>A0A067PMJ3</accession>
<name>A0A067PMJ3_9AGAM</name>
<dbReference type="OrthoDB" id="2796951at2759"/>
<keyword evidence="3" id="KW-0378">Hydrolase</keyword>
<dbReference type="Gene3D" id="3.20.20.80">
    <property type="entry name" value="Glycosidases"/>
    <property type="match status" value="1"/>
</dbReference>
<dbReference type="EMBL" id="KL197723">
    <property type="protein sequence ID" value="KDQ55999.1"/>
    <property type="molecule type" value="Genomic_DNA"/>
</dbReference>
<dbReference type="HOGENOM" id="CLU_023945_0_0_1"/>
<keyword evidence="4" id="KW-1185">Reference proteome</keyword>
<evidence type="ECO:0000313" key="3">
    <source>
        <dbReference type="EMBL" id="KDQ55999.1"/>
    </source>
</evidence>
<evidence type="ECO:0000313" key="4">
    <source>
        <dbReference type="Proteomes" id="UP000027265"/>
    </source>
</evidence>
<feature type="compositionally biased region" description="Polar residues" evidence="1">
    <location>
        <begin position="71"/>
        <end position="90"/>
    </location>
</feature>
<evidence type="ECO:0000256" key="1">
    <source>
        <dbReference type="SAM" id="MobiDB-lite"/>
    </source>
</evidence>
<sequence length="602" mass="63457">MVGSLADGKAIEKDKSSTTNPVRRNFVRGRTGTETSSPPHLNVGNRGDKRQLLTDSSLSTPLPSDTMTDPPWTSSSPIDTYYTNTDPSSYTSTNSVPAASASPTPSPGINTPPWQTQTPTLLFTSEILYLLANVSSLVGVKWYLGVPFNDTTNLRLEIAESGEQILGGNLLGLQVGNEPDLYARHGHRPTTYAPSDYFGEFGVVVQAINNDNSIPVKNNLIGPNLATGDWIPEQVWDTGFIPAYTNSLSALAVEHYPTDNCFAMYGVGSPIDLPTEFAAFMSHSMGINTISIYMNSSQVALAANKPFLMFETNTASCGGFPGISDSYGAALWGVDYALQMAYSNFSGALFHIGGQNVYYNPFTPPPTNQSTFRQWSIGPLYYSALVVAEAIGSTGKAQIVDLQPNANNQYTPAYAIYENGAAAKVVLLNYMTDPSGANDYTATIQVQGVSSVQVKYLSAPSVSTKANITWAGQTFGDKLSSDGRLQGTEDVQTVPCNNGACPIKVTAPGLALVFLSNTAYSDSAPSTTQTFATTAYTKTQHTATVAATVLATSNGHSGSSRQLGSTSKGSTGGAGVGKQISGLVALVAMVAGAWTVGKGLLA</sequence>
<dbReference type="Proteomes" id="UP000027265">
    <property type="component" value="Unassembled WGS sequence"/>
</dbReference>